<comment type="caution">
    <text evidence="2">The sequence shown here is derived from an EMBL/GenBank/DDBJ whole genome shotgun (WGS) entry which is preliminary data.</text>
</comment>
<feature type="compositionally biased region" description="Acidic residues" evidence="1">
    <location>
        <begin position="451"/>
        <end position="464"/>
    </location>
</feature>
<gene>
    <name evidence="2" type="ORF">SMALB_3815</name>
</gene>
<evidence type="ECO:0000256" key="1">
    <source>
        <dbReference type="SAM" id="MobiDB-lite"/>
    </source>
</evidence>
<dbReference type="RefSeq" id="WP_167501809.1">
    <property type="nucleotide sequence ID" value="NZ_JAALLH010000001.1"/>
</dbReference>
<dbReference type="AlphaFoldDB" id="A0A7X5X360"/>
<proteinExistence type="predicted"/>
<feature type="region of interest" description="Disordered" evidence="1">
    <location>
        <begin position="446"/>
        <end position="487"/>
    </location>
</feature>
<organism evidence="2 3">
    <name type="scientific">Streptomyces malaysiensis</name>
    <dbReference type="NCBI Taxonomy" id="92644"/>
    <lineage>
        <taxon>Bacteria</taxon>
        <taxon>Bacillati</taxon>
        <taxon>Actinomycetota</taxon>
        <taxon>Actinomycetes</taxon>
        <taxon>Kitasatosporales</taxon>
        <taxon>Streptomycetaceae</taxon>
        <taxon>Streptomyces</taxon>
        <taxon>Streptomyces violaceusniger group</taxon>
    </lineage>
</organism>
<feature type="compositionally biased region" description="Low complexity" evidence="1">
    <location>
        <begin position="545"/>
        <end position="557"/>
    </location>
</feature>
<evidence type="ECO:0000313" key="3">
    <source>
        <dbReference type="Proteomes" id="UP000536624"/>
    </source>
</evidence>
<sequence length="568" mass="61328">MSLITTLARMEAVREGRAQPLTTVRHRHLSERPLAFVPLTTAGEAGAPLGAMVGTDRDAPRLLIVAQPRDRDLRFAFLAELAEEIQPYLDSYADGIELEERKERDPETGKKVPVQVELCEDAPQLLVPSAAGVAFVRLLGRSMRFRRTAEQDPETPFPAPARVPLLGRWLTHYGERSRVPGSCLLLSLTELLSRHWATGQSNLEDQHLGSLLAWIDPPEGVPGAEAALRAESERDTHGQLRCPPAGPATDPAFDNKLLAPAMSRYDAARAEVSQGVAGGEARLRLAEAELRRLMASQLRPTWDALWRGVDLLRSLPEGARVADRWRRDRWSYTGHRDRVRAGEPPQPKRDDAVTAAQKLAARETAQAQLDAHEALDDPLVMAGRRLAGEAFAGEVIDVEMAWSDAKVPRPRPLVTIRTEDRPHLAERVKLHRVVADGKAQSGEFAGFADVDGAEGADESGESDESGGTGGAGVSDDTGASGAEDGPGGAARALVVRLTGGMGRGKQPEPGTVPEKGDRVCWTLFEHAPRGGPELPDPESTPWTHGGPPDAAAPAQGPEPDPMTEEDYL</sequence>
<name>A0A7X5X360_STRMQ</name>
<feature type="region of interest" description="Disordered" evidence="1">
    <location>
        <begin position="500"/>
        <end position="568"/>
    </location>
</feature>
<reference evidence="2 3" key="1">
    <citation type="submission" date="2020-02" db="EMBL/GenBank/DDBJ databases">
        <title>Streptomyces malaysiensis DSM14702 (JHCC583434, PFL_A843) Genome sequencing and assembly.</title>
        <authorList>
            <person name="Samborskyy M."/>
        </authorList>
    </citation>
    <scope>NUCLEOTIDE SEQUENCE [LARGE SCALE GENOMIC DNA]</scope>
    <source>
        <strain evidence="2 3">DSM 14702</strain>
    </source>
</reference>
<accession>A0A7X5X360</accession>
<dbReference type="EMBL" id="JAALLH010000001">
    <property type="protein sequence ID" value="NIY65806.1"/>
    <property type="molecule type" value="Genomic_DNA"/>
</dbReference>
<feature type="compositionally biased region" description="Low complexity" evidence="1">
    <location>
        <begin position="473"/>
        <end position="482"/>
    </location>
</feature>
<protein>
    <submittedName>
        <fullName evidence="2">Membrane protein</fullName>
    </submittedName>
</protein>
<dbReference type="Proteomes" id="UP000536624">
    <property type="component" value="Unassembled WGS sequence"/>
</dbReference>
<evidence type="ECO:0000313" key="2">
    <source>
        <dbReference type="EMBL" id="NIY65806.1"/>
    </source>
</evidence>